<gene>
    <name evidence="1" type="ORF">Csa_5G587180</name>
</gene>
<reference evidence="1 2" key="3">
    <citation type="journal article" date="2010" name="BMC Genomics">
        <title>Transcriptome sequencing and comparative analysis of cucumber flowers with different sex types.</title>
        <authorList>
            <person name="Guo S."/>
            <person name="Zheng Y."/>
            <person name="Joung J.G."/>
            <person name="Liu S."/>
            <person name="Zhang Z."/>
            <person name="Crasta O.R."/>
            <person name="Sobral B.W."/>
            <person name="Xu Y."/>
            <person name="Huang S."/>
            <person name="Fei Z."/>
        </authorList>
    </citation>
    <scope>NUCLEOTIDE SEQUENCE [LARGE SCALE GENOMIC DNA]</scope>
    <source>
        <strain evidence="2">cv. 9930</strain>
    </source>
</reference>
<dbReference type="Gramene" id="KGN51647">
    <property type="protein sequence ID" value="KGN51647"/>
    <property type="gene ID" value="Csa_5G587180"/>
</dbReference>
<reference evidence="1 2" key="4">
    <citation type="journal article" date="2011" name="BMC Genomics">
        <title>RNA-Seq improves annotation of protein-coding genes in the cucumber genome.</title>
        <authorList>
            <person name="Li Z."/>
            <person name="Zhang Z."/>
            <person name="Yan P."/>
            <person name="Huang S."/>
            <person name="Fei Z."/>
            <person name="Lin K."/>
        </authorList>
    </citation>
    <scope>NUCLEOTIDE SEQUENCE [LARGE SCALE GENOMIC DNA]</scope>
    <source>
        <strain evidence="2">cv. 9930</strain>
    </source>
</reference>
<organism evidence="1 2">
    <name type="scientific">Cucumis sativus</name>
    <name type="common">Cucumber</name>
    <dbReference type="NCBI Taxonomy" id="3659"/>
    <lineage>
        <taxon>Eukaryota</taxon>
        <taxon>Viridiplantae</taxon>
        <taxon>Streptophyta</taxon>
        <taxon>Embryophyta</taxon>
        <taxon>Tracheophyta</taxon>
        <taxon>Spermatophyta</taxon>
        <taxon>Magnoliopsida</taxon>
        <taxon>eudicotyledons</taxon>
        <taxon>Gunneridae</taxon>
        <taxon>Pentapetalae</taxon>
        <taxon>rosids</taxon>
        <taxon>fabids</taxon>
        <taxon>Cucurbitales</taxon>
        <taxon>Cucurbitaceae</taxon>
        <taxon>Benincaseae</taxon>
        <taxon>Cucumis</taxon>
    </lineage>
</organism>
<sequence length="60" mass="6770">MSKVDIVVMEQECLMVKDSTQVLLKVRDFPQVSKETCRKNDETTFPVDKHGTINGNSEAV</sequence>
<reference evidence="1 2" key="1">
    <citation type="journal article" date="2009" name="Nat. Genet.">
        <title>The genome of the cucumber, Cucumis sativus L.</title>
        <authorList>
            <person name="Huang S."/>
            <person name="Li R."/>
            <person name="Zhang Z."/>
            <person name="Li L."/>
            <person name="Gu X."/>
            <person name="Fan W."/>
            <person name="Lucas W.J."/>
            <person name="Wang X."/>
            <person name="Xie B."/>
            <person name="Ni P."/>
            <person name="Ren Y."/>
            <person name="Zhu H."/>
            <person name="Li J."/>
            <person name="Lin K."/>
            <person name="Jin W."/>
            <person name="Fei Z."/>
            <person name="Li G."/>
            <person name="Staub J."/>
            <person name="Kilian A."/>
            <person name="van der Vossen E.A."/>
            <person name="Wu Y."/>
            <person name="Guo J."/>
            <person name="He J."/>
            <person name="Jia Z."/>
            <person name="Ren Y."/>
            <person name="Tian G."/>
            <person name="Lu Y."/>
            <person name="Ruan J."/>
            <person name="Qian W."/>
            <person name="Wang M."/>
            <person name="Huang Q."/>
            <person name="Li B."/>
            <person name="Xuan Z."/>
            <person name="Cao J."/>
            <person name="Asan"/>
            <person name="Wu Z."/>
            <person name="Zhang J."/>
            <person name="Cai Q."/>
            <person name="Bai Y."/>
            <person name="Zhao B."/>
            <person name="Han Y."/>
            <person name="Li Y."/>
            <person name="Li X."/>
            <person name="Wang S."/>
            <person name="Shi Q."/>
            <person name="Liu S."/>
            <person name="Cho W.K."/>
            <person name="Kim J.Y."/>
            <person name="Xu Y."/>
            <person name="Heller-Uszynska K."/>
            <person name="Miao H."/>
            <person name="Cheng Z."/>
            <person name="Zhang S."/>
            <person name="Wu J."/>
            <person name="Yang Y."/>
            <person name="Kang H."/>
            <person name="Li M."/>
            <person name="Liang H."/>
            <person name="Ren X."/>
            <person name="Shi Z."/>
            <person name="Wen M."/>
            <person name="Jian M."/>
            <person name="Yang H."/>
            <person name="Zhang G."/>
            <person name="Yang Z."/>
            <person name="Chen R."/>
            <person name="Liu S."/>
            <person name="Li J."/>
            <person name="Ma L."/>
            <person name="Liu H."/>
            <person name="Zhou Y."/>
            <person name="Zhao J."/>
            <person name="Fang X."/>
            <person name="Li G."/>
            <person name="Fang L."/>
            <person name="Li Y."/>
            <person name="Liu D."/>
            <person name="Zheng H."/>
            <person name="Zhang Y."/>
            <person name="Qin N."/>
            <person name="Li Z."/>
            <person name="Yang G."/>
            <person name="Yang S."/>
            <person name="Bolund L."/>
            <person name="Kristiansen K."/>
            <person name="Zheng H."/>
            <person name="Li S."/>
            <person name="Zhang X."/>
            <person name="Yang H."/>
            <person name="Wang J."/>
            <person name="Sun R."/>
            <person name="Zhang B."/>
            <person name="Jiang S."/>
            <person name="Wang J."/>
            <person name="Du Y."/>
            <person name="Li S."/>
        </authorList>
    </citation>
    <scope>NUCLEOTIDE SEQUENCE [LARGE SCALE GENOMIC DNA]</scope>
    <source>
        <strain evidence="2">cv. 9930</strain>
    </source>
</reference>
<evidence type="ECO:0000313" key="1">
    <source>
        <dbReference type="EMBL" id="KGN51647.1"/>
    </source>
</evidence>
<dbReference type="Proteomes" id="UP000029981">
    <property type="component" value="Chromosome 5"/>
</dbReference>
<dbReference type="AlphaFoldDB" id="A0A0A0KTA3"/>
<accession>A0A0A0KTA3</accession>
<proteinExistence type="predicted"/>
<reference evidence="1 2" key="2">
    <citation type="journal article" date="2009" name="PLoS ONE">
        <title>An integrated genetic and cytogenetic map of the cucumber genome.</title>
        <authorList>
            <person name="Ren Y."/>
            <person name="Zhang Z."/>
            <person name="Liu J."/>
            <person name="Staub J.E."/>
            <person name="Han Y."/>
            <person name="Cheng Z."/>
            <person name="Li X."/>
            <person name="Lu J."/>
            <person name="Miao H."/>
            <person name="Kang H."/>
            <person name="Xie B."/>
            <person name="Gu X."/>
            <person name="Wang X."/>
            <person name="Du Y."/>
            <person name="Jin W."/>
            <person name="Huang S."/>
        </authorList>
    </citation>
    <scope>NUCLEOTIDE SEQUENCE [LARGE SCALE GENOMIC DNA]</scope>
    <source>
        <strain evidence="2">cv. 9930</strain>
    </source>
</reference>
<dbReference type="EMBL" id="CM002926">
    <property type="protein sequence ID" value="KGN51647.1"/>
    <property type="molecule type" value="Genomic_DNA"/>
</dbReference>
<evidence type="ECO:0000313" key="2">
    <source>
        <dbReference type="Proteomes" id="UP000029981"/>
    </source>
</evidence>
<protein>
    <submittedName>
        <fullName evidence="1">Uncharacterized protein</fullName>
    </submittedName>
</protein>
<keyword evidence="2" id="KW-1185">Reference proteome</keyword>
<name>A0A0A0KTA3_CUCSA</name>